<keyword evidence="4 10" id="KW-0813">Transport</keyword>
<dbReference type="InterPro" id="IPR000131">
    <property type="entry name" value="ATP_synth_F1_gsu"/>
</dbReference>
<organism evidence="11 12">
    <name type="scientific">Clostridium paraputrificum</name>
    <dbReference type="NCBI Taxonomy" id="29363"/>
    <lineage>
        <taxon>Bacteria</taxon>
        <taxon>Bacillati</taxon>
        <taxon>Bacillota</taxon>
        <taxon>Clostridia</taxon>
        <taxon>Eubacteriales</taxon>
        <taxon>Clostridiaceae</taxon>
        <taxon>Clostridium</taxon>
    </lineage>
</organism>
<keyword evidence="10" id="KW-1003">Cell membrane</keyword>
<dbReference type="GO" id="GO:0042777">
    <property type="term" value="P:proton motive force-driven plasma membrane ATP synthesis"/>
    <property type="evidence" value="ECO:0007669"/>
    <property type="project" value="UniProtKB-UniRule"/>
</dbReference>
<dbReference type="InterPro" id="IPR023632">
    <property type="entry name" value="ATP_synth_F1_gsu_CS"/>
</dbReference>
<dbReference type="EMBL" id="MAPZ01000011">
    <property type="protein sequence ID" value="OBY11547.1"/>
    <property type="molecule type" value="Genomic_DNA"/>
</dbReference>
<dbReference type="GO" id="GO:0046933">
    <property type="term" value="F:proton-transporting ATP synthase activity, rotational mechanism"/>
    <property type="evidence" value="ECO:0007669"/>
    <property type="project" value="UniProtKB-UniRule"/>
</dbReference>
<evidence type="ECO:0000256" key="5">
    <source>
        <dbReference type="ARBA" id="ARBA00022781"/>
    </source>
</evidence>
<dbReference type="PANTHER" id="PTHR11693:SF22">
    <property type="entry name" value="ATP SYNTHASE SUBUNIT GAMMA, MITOCHONDRIAL"/>
    <property type="match status" value="1"/>
</dbReference>
<accession>A0A173XKW2</accession>
<dbReference type="Pfam" id="PF00231">
    <property type="entry name" value="ATP-synt"/>
    <property type="match status" value="1"/>
</dbReference>
<dbReference type="PANTHER" id="PTHR11693">
    <property type="entry name" value="ATP SYNTHASE GAMMA CHAIN"/>
    <property type="match status" value="1"/>
</dbReference>
<dbReference type="CDD" id="cd12151">
    <property type="entry name" value="F1-ATPase_gamma"/>
    <property type="match status" value="1"/>
</dbReference>
<dbReference type="PROSITE" id="PS00153">
    <property type="entry name" value="ATPASE_GAMMA"/>
    <property type="match status" value="1"/>
</dbReference>
<evidence type="ECO:0000256" key="7">
    <source>
        <dbReference type="ARBA" id="ARBA00023136"/>
    </source>
</evidence>
<reference evidence="11 12" key="1">
    <citation type="submission" date="2016-06" db="EMBL/GenBank/DDBJ databases">
        <authorList>
            <person name="Kjaerup R.B."/>
            <person name="Dalgaard T.S."/>
            <person name="Juul-Madsen H.R."/>
        </authorList>
    </citation>
    <scope>NUCLEOTIDE SEQUENCE [LARGE SCALE GENOMIC DNA]</scope>
    <source>
        <strain evidence="11 12">373-A1</strain>
    </source>
</reference>
<dbReference type="NCBIfam" id="TIGR01146">
    <property type="entry name" value="ATPsyn_F1gamma"/>
    <property type="match status" value="1"/>
</dbReference>
<evidence type="ECO:0000256" key="4">
    <source>
        <dbReference type="ARBA" id="ARBA00022448"/>
    </source>
</evidence>
<name>A0A173XKW2_9CLOT</name>
<dbReference type="AlphaFoldDB" id="A0A173XKW2"/>
<dbReference type="GO" id="GO:0005886">
    <property type="term" value="C:plasma membrane"/>
    <property type="evidence" value="ECO:0007669"/>
    <property type="project" value="UniProtKB-SubCell"/>
</dbReference>
<dbReference type="HAMAP" id="MF_00815">
    <property type="entry name" value="ATP_synth_gamma_bact"/>
    <property type="match status" value="1"/>
</dbReference>
<keyword evidence="6 10" id="KW-0406">Ion transport</keyword>
<comment type="subcellular location">
    <subcellularLocation>
        <location evidence="10">Cell membrane</location>
        <topology evidence="10">Peripheral membrane protein</topology>
    </subcellularLocation>
    <subcellularLocation>
        <location evidence="2">Membrane</location>
        <topology evidence="2">Peripheral membrane protein</topology>
    </subcellularLocation>
</comment>
<dbReference type="GO" id="GO:0005524">
    <property type="term" value="F:ATP binding"/>
    <property type="evidence" value="ECO:0007669"/>
    <property type="project" value="UniProtKB-UniRule"/>
</dbReference>
<protein>
    <recommendedName>
        <fullName evidence="10">ATP synthase gamma chain</fullName>
    </recommendedName>
    <alternativeName>
        <fullName evidence="10">ATP synthase F1 sector gamma subunit</fullName>
    </alternativeName>
    <alternativeName>
        <fullName evidence="10">F-ATPase gamma subunit</fullName>
    </alternativeName>
</protein>
<evidence type="ECO:0000256" key="10">
    <source>
        <dbReference type="HAMAP-Rule" id="MF_00815"/>
    </source>
</evidence>
<dbReference type="PRINTS" id="PR00126">
    <property type="entry name" value="ATPASEGAMMA"/>
</dbReference>
<comment type="function">
    <text evidence="1 10">Produces ATP from ADP in the presence of a proton gradient across the membrane. The gamma chain is believed to be important in regulating ATPase activity and the flow of protons through the CF(0) complex.</text>
</comment>
<dbReference type="Gene3D" id="1.10.287.80">
    <property type="entry name" value="ATP synthase, gamma subunit, helix hairpin domain"/>
    <property type="match status" value="1"/>
</dbReference>
<dbReference type="Gene3D" id="3.40.1380.10">
    <property type="match status" value="1"/>
</dbReference>
<evidence type="ECO:0000256" key="6">
    <source>
        <dbReference type="ARBA" id="ARBA00023065"/>
    </source>
</evidence>
<comment type="similarity">
    <text evidence="3 10">Belongs to the ATPase gamma chain family.</text>
</comment>
<comment type="caution">
    <text evidence="11">The sequence shown here is derived from an EMBL/GenBank/DDBJ whole genome shotgun (WGS) entry which is preliminary data.</text>
</comment>
<dbReference type="InterPro" id="IPR035968">
    <property type="entry name" value="ATP_synth_F1_ATPase_gsu"/>
</dbReference>
<dbReference type="Proteomes" id="UP000092714">
    <property type="component" value="Unassembled WGS sequence"/>
</dbReference>
<evidence type="ECO:0000256" key="2">
    <source>
        <dbReference type="ARBA" id="ARBA00004170"/>
    </source>
</evidence>
<dbReference type="GO" id="GO:0045259">
    <property type="term" value="C:proton-transporting ATP synthase complex"/>
    <property type="evidence" value="ECO:0007669"/>
    <property type="project" value="UniProtKB-KW"/>
</dbReference>
<evidence type="ECO:0000313" key="12">
    <source>
        <dbReference type="Proteomes" id="UP000092714"/>
    </source>
</evidence>
<comment type="subunit">
    <text evidence="10">F-type ATPases have 2 components, CF(1) - the catalytic core - and CF(0) - the membrane proton channel. CF(1) has five subunits: alpha(3), beta(3), gamma(1), delta(1), epsilon(1). CF(0) has three main subunits: a, b and c.</text>
</comment>
<keyword evidence="12" id="KW-1185">Reference proteome</keyword>
<keyword evidence="7 10" id="KW-0472">Membrane</keyword>
<proteinExistence type="inferred from homology"/>
<evidence type="ECO:0000256" key="8">
    <source>
        <dbReference type="ARBA" id="ARBA00023196"/>
    </source>
</evidence>
<keyword evidence="8 10" id="KW-0139">CF(1)</keyword>
<gene>
    <name evidence="10" type="primary">atpG</name>
    <name evidence="11" type="ORF">CP373A1_03905</name>
</gene>
<keyword evidence="5 10" id="KW-0375">Hydrogen ion transport</keyword>
<keyword evidence="9 10" id="KW-0066">ATP synthesis</keyword>
<evidence type="ECO:0000256" key="9">
    <source>
        <dbReference type="ARBA" id="ARBA00023310"/>
    </source>
</evidence>
<dbReference type="SUPFAM" id="SSF52943">
    <property type="entry name" value="ATP synthase (F1-ATPase), gamma subunit"/>
    <property type="match status" value="1"/>
</dbReference>
<dbReference type="eggNOG" id="COG0224">
    <property type="taxonomic scope" value="Bacteria"/>
</dbReference>
<dbReference type="OrthoDB" id="9812769at2"/>
<evidence type="ECO:0000256" key="3">
    <source>
        <dbReference type="ARBA" id="ARBA00007681"/>
    </source>
</evidence>
<evidence type="ECO:0000313" key="11">
    <source>
        <dbReference type="EMBL" id="OBY11547.1"/>
    </source>
</evidence>
<evidence type="ECO:0000256" key="1">
    <source>
        <dbReference type="ARBA" id="ARBA00003456"/>
    </source>
</evidence>
<dbReference type="RefSeq" id="WP_027097060.1">
    <property type="nucleotide sequence ID" value="NZ_CABHIH010000002.1"/>
</dbReference>
<dbReference type="GeneID" id="42774894"/>
<sequence>MGAAGLIEIKRRLKSVESTKKITNAMGLVATSKLRKCRKELSINEQYLEIAEKTMKSLARISEEKLTTSYFDGNDGNYKLYIIITSDTGLCAGYNNNVVAFLDSLIKDDKDNCKIISVGSKGISYLRRNGLETIDEYVDIPDIPTIKEVKLVYEKALKLFVSAEVSEVNVVYTEFISPIKQEVKSEKLLPVERAVGEVGEQIVEPDLKTVLTDSLDIYLKGKLRALMLSAKCSEQSARMQAMDGATSNANDIIQELNIRYNRIRQSMITQEISEIVGGAEAQK</sequence>